<name>A0A1I5GJL7_9RHOB</name>
<dbReference type="EMBL" id="FOVP01000031">
    <property type="protein sequence ID" value="SFO35781.1"/>
    <property type="molecule type" value="Genomic_DNA"/>
</dbReference>
<evidence type="ECO:0000313" key="2">
    <source>
        <dbReference type="EMBL" id="SFO35781.1"/>
    </source>
</evidence>
<dbReference type="STRING" id="1005928.SAMN04487859_13119"/>
<keyword evidence="3" id="KW-1185">Reference proteome</keyword>
<organism evidence="2 3">
    <name type="scientific">Roseovarius lutimaris</name>
    <dbReference type="NCBI Taxonomy" id="1005928"/>
    <lineage>
        <taxon>Bacteria</taxon>
        <taxon>Pseudomonadati</taxon>
        <taxon>Pseudomonadota</taxon>
        <taxon>Alphaproteobacteria</taxon>
        <taxon>Rhodobacterales</taxon>
        <taxon>Roseobacteraceae</taxon>
        <taxon>Roseovarius</taxon>
    </lineage>
</organism>
<feature type="transmembrane region" description="Helical" evidence="1">
    <location>
        <begin position="36"/>
        <end position="62"/>
    </location>
</feature>
<sequence length="63" mass="6237">MIVTLILGLIAGLLASIVGGALSGLRIGKDALGAELAVYMGGLYGILTGSLAVVVTLIILLLT</sequence>
<gene>
    <name evidence="2" type="ORF">SAMN04487859_13119</name>
</gene>
<proteinExistence type="predicted"/>
<keyword evidence="1" id="KW-1133">Transmembrane helix</keyword>
<dbReference type="Proteomes" id="UP000198599">
    <property type="component" value="Unassembled WGS sequence"/>
</dbReference>
<reference evidence="3" key="1">
    <citation type="submission" date="2016-10" db="EMBL/GenBank/DDBJ databases">
        <authorList>
            <person name="Varghese N."/>
            <person name="Submissions S."/>
        </authorList>
    </citation>
    <scope>NUCLEOTIDE SEQUENCE [LARGE SCALE GENOMIC DNA]</scope>
    <source>
        <strain evidence="3">DSM 28463</strain>
    </source>
</reference>
<evidence type="ECO:0000256" key="1">
    <source>
        <dbReference type="SAM" id="Phobius"/>
    </source>
</evidence>
<keyword evidence="1" id="KW-0812">Transmembrane</keyword>
<evidence type="ECO:0000313" key="3">
    <source>
        <dbReference type="Proteomes" id="UP000198599"/>
    </source>
</evidence>
<accession>A0A1I5GJL7</accession>
<protein>
    <submittedName>
        <fullName evidence="2">Uncharacterized protein</fullName>
    </submittedName>
</protein>
<dbReference type="AlphaFoldDB" id="A0A1I5GJL7"/>
<keyword evidence="1" id="KW-0472">Membrane</keyword>